<dbReference type="EMBL" id="CP021354">
    <property type="protein sequence ID" value="AWK70518.1"/>
    <property type="molecule type" value="Genomic_DNA"/>
</dbReference>
<accession>A0A2S2BPM4</accession>
<keyword evidence="3" id="KW-1185">Reference proteome</keyword>
<protein>
    <recommendedName>
        <fullName evidence="4">DUF1772 domain-containing protein</fullName>
    </recommendedName>
</protein>
<keyword evidence="1" id="KW-0812">Transmembrane</keyword>
<evidence type="ECO:0008006" key="4">
    <source>
        <dbReference type="Google" id="ProtNLM"/>
    </source>
</evidence>
<sequence length="155" mass="16225">MVRSLLIVTAVGAGLIGGVMFAFSTFIMPALSRLEPRQSIAAMQAINRAAPNAFFITALFGTAVTSIALAVATVVRHDASASYAVVACVLYFTGIVLTVVYHVPRNNALDVVDPGGNDAADVWGNYVRGWTAWNHVRTVSALSASAVLVWAATGT</sequence>
<dbReference type="Pfam" id="PF08592">
    <property type="entry name" value="Anthrone_oxy"/>
    <property type="match status" value="1"/>
</dbReference>
<dbReference type="Proteomes" id="UP000245711">
    <property type="component" value="Chromosome"/>
</dbReference>
<proteinExistence type="predicted"/>
<feature type="transmembrane region" description="Helical" evidence="1">
    <location>
        <begin position="81"/>
        <end position="101"/>
    </location>
</feature>
<keyword evidence="1" id="KW-0472">Membrane</keyword>
<reference evidence="2 3" key="1">
    <citation type="submission" date="2017-05" db="EMBL/GenBank/DDBJ databases">
        <title>Isolation of Rhodococcus sp. S2-17 biodegrading of BP-3.</title>
        <authorList>
            <person name="Lee Y."/>
            <person name="Kim K.H."/>
            <person name="Chun B.H."/>
            <person name="Jung H.S."/>
            <person name="Jeon C.O."/>
        </authorList>
    </citation>
    <scope>NUCLEOTIDE SEQUENCE [LARGE SCALE GENOMIC DNA]</scope>
    <source>
        <strain evidence="2 3">S2-17</strain>
    </source>
</reference>
<organism evidence="2 3">
    <name type="scientific">Rhodococcus oxybenzonivorans</name>
    <dbReference type="NCBI Taxonomy" id="1990687"/>
    <lineage>
        <taxon>Bacteria</taxon>
        <taxon>Bacillati</taxon>
        <taxon>Actinomycetota</taxon>
        <taxon>Actinomycetes</taxon>
        <taxon>Mycobacteriales</taxon>
        <taxon>Nocardiaceae</taxon>
        <taxon>Rhodococcus</taxon>
    </lineage>
</organism>
<evidence type="ECO:0000313" key="3">
    <source>
        <dbReference type="Proteomes" id="UP000245711"/>
    </source>
</evidence>
<dbReference type="InterPro" id="IPR013901">
    <property type="entry name" value="Anthrone_oxy"/>
</dbReference>
<evidence type="ECO:0000313" key="2">
    <source>
        <dbReference type="EMBL" id="AWK70518.1"/>
    </source>
</evidence>
<keyword evidence="1" id="KW-1133">Transmembrane helix</keyword>
<dbReference type="RefSeq" id="WP_109325950.1">
    <property type="nucleotide sequence ID" value="NZ_CP021354.1"/>
</dbReference>
<evidence type="ECO:0000256" key="1">
    <source>
        <dbReference type="SAM" id="Phobius"/>
    </source>
</evidence>
<name>A0A2S2BPM4_9NOCA</name>
<feature type="transmembrane region" description="Helical" evidence="1">
    <location>
        <begin position="52"/>
        <end position="75"/>
    </location>
</feature>
<dbReference type="OrthoDB" id="428263at2"/>
<feature type="transmembrane region" description="Helical" evidence="1">
    <location>
        <begin position="6"/>
        <end position="31"/>
    </location>
</feature>
<dbReference type="AlphaFoldDB" id="A0A2S2BPM4"/>
<dbReference type="KEGG" id="roz:CBI38_01985"/>
<gene>
    <name evidence="2" type="ORF">CBI38_01985</name>
</gene>